<feature type="domain" description="Helicase Helix-turn-helix" evidence="1">
    <location>
        <begin position="20"/>
        <end position="93"/>
    </location>
</feature>
<evidence type="ECO:0000313" key="3">
    <source>
        <dbReference type="Proteomes" id="UP000184526"/>
    </source>
</evidence>
<dbReference type="AlphaFoldDB" id="A0A1M5YDQ7"/>
<dbReference type="SUPFAM" id="SSF48371">
    <property type="entry name" value="ARM repeat"/>
    <property type="match status" value="1"/>
</dbReference>
<protein>
    <submittedName>
        <fullName evidence="2">HEAT repeat-containing protein</fullName>
    </submittedName>
</protein>
<keyword evidence="3" id="KW-1185">Reference proteome</keyword>
<evidence type="ECO:0000313" key="2">
    <source>
        <dbReference type="EMBL" id="SHI10039.1"/>
    </source>
</evidence>
<accession>A0A1M5YDQ7</accession>
<dbReference type="InterPro" id="IPR029491">
    <property type="entry name" value="Helicase_HTH"/>
</dbReference>
<dbReference type="Pfam" id="PF13646">
    <property type="entry name" value="HEAT_2"/>
    <property type="match status" value="1"/>
</dbReference>
<dbReference type="RefSeq" id="WP_072832668.1">
    <property type="nucleotide sequence ID" value="NZ_FQXP01000013.1"/>
</dbReference>
<dbReference type="Gene3D" id="1.25.10.10">
    <property type="entry name" value="Leucine-rich Repeat Variant"/>
    <property type="match status" value="1"/>
</dbReference>
<dbReference type="EMBL" id="FQXP01000013">
    <property type="protein sequence ID" value="SHI10039.1"/>
    <property type="molecule type" value="Genomic_DNA"/>
</dbReference>
<dbReference type="InterPro" id="IPR016024">
    <property type="entry name" value="ARM-type_fold"/>
</dbReference>
<dbReference type="Proteomes" id="UP000184526">
    <property type="component" value="Unassembled WGS sequence"/>
</dbReference>
<proteinExistence type="predicted"/>
<dbReference type="OrthoDB" id="1706421at2"/>
<sequence>MKKGLVNIKWNDIEDLSNEDISYFLFLEGKSIEVISKIRGLETSEVQRHIIEGKIKYRLLSKSNNIEELFHSIATAGKQDKLRVLNSLDDKTKQEILKFVKDRYIQMSSKDKEAAVWIVGELRDVNSKGILIKGSVHKSFNVRRLSVSAIGKLQDKDLEMTLIRALDDSNPQVVTYAIGSLAKIKGKKAKEKIENLKHKSDKAYIIRAADKYLETIDEENLGIKKEEFEV</sequence>
<dbReference type="Pfam" id="PF14493">
    <property type="entry name" value="HTH_40"/>
    <property type="match status" value="1"/>
</dbReference>
<dbReference type="STRING" id="1121306.SAMN02745196_02850"/>
<reference evidence="2 3" key="1">
    <citation type="submission" date="2016-11" db="EMBL/GenBank/DDBJ databases">
        <authorList>
            <person name="Jaros S."/>
            <person name="Januszkiewicz K."/>
            <person name="Wedrychowicz H."/>
        </authorList>
    </citation>
    <scope>NUCLEOTIDE SEQUENCE [LARGE SCALE GENOMIC DNA]</scope>
    <source>
        <strain evidence="2 3">DSM 3089</strain>
    </source>
</reference>
<dbReference type="InterPro" id="IPR011989">
    <property type="entry name" value="ARM-like"/>
</dbReference>
<evidence type="ECO:0000259" key="1">
    <source>
        <dbReference type="Pfam" id="PF14493"/>
    </source>
</evidence>
<organism evidence="2 3">
    <name type="scientific">Clostridium collagenovorans DSM 3089</name>
    <dbReference type="NCBI Taxonomy" id="1121306"/>
    <lineage>
        <taxon>Bacteria</taxon>
        <taxon>Bacillati</taxon>
        <taxon>Bacillota</taxon>
        <taxon>Clostridia</taxon>
        <taxon>Eubacteriales</taxon>
        <taxon>Clostridiaceae</taxon>
        <taxon>Clostridium</taxon>
    </lineage>
</organism>
<gene>
    <name evidence="2" type="ORF">SAMN02745196_02850</name>
</gene>
<name>A0A1M5YDQ7_9CLOT</name>